<dbReference type="Pfam" id="PF00550">
    <property type="entry name" value="PP-binding"/>
    <property type="match status" value="1"/>
</dbReference>
<comment type="caution">
    <text evidence="2">The sequence shown here is derived from an EMBL/GenBank/DDBJ whole genome shotgun (WGS) entry which is preliminary data.</text>
</comment>
<reference evidence="2 3" key="1">
    <citation type="submission" date="2020-01" db="EMBL/GenBank/DDBJ databases">
        <title>Genome sequence of Desulfovibrio aerotolerans DSM 16695(T).</title>
        <authorList>
            <person name="Karnachuk O."/>
            <person name="Avakyan M."/>
            <person name="Mardanov A."/>
            <person name="Kadnikov V."/>
            <person name="Ravin N."/>
        </authorList>
    </citation>
    <scope>NUCLEOTIDE SEQUENCE [LARGE SCALE GENOMIC DNA]</scope>
    <source>
        <strain evidence="2 3">DSM 16695</strain>
    </source>
</reference>
<organism evidence="2 3">
    <name type="scientific">Solidesulfovibrio aerotolerans</name>
    <dbReference type="NCBI Taxonomy" id="295255"/>
    <lineage>
        <taxon>Bacteria</taxon>
        <taxon>Pseudomonadati</taxon>
        <taxon>Thermodesulfobacteriota</taxon>
        <taxon>Desulfovibrionia</taxon>
        <taxon>Desulfovibrionales</taxon>
        <taxon>Desulfovibrionaceae</taxon>
        <taxon>Solidesulfovibrio</taxon>
    </lineage>
</organism>
<dbReference type="InterPro" id="IPR036736">
    <property type="entry name" value="ACP-like_sf"/>
</dbReference>
<dbReference type="AlphaFoldDB" id="A0A7C9IW14"/>
<dbReference type="InterPro" id="IPR009081">
    <property type="entry name" value="PP-bd_ACP"/>
</dbReference>
<accession>A0A7C9IW14</accession>
<dbReference type="RefSeq" id="WP_160964166.1">
    <property type="nucleotide sequence ID" value="NZ_WVUD01000077.1"/>
</dbReference>
<sequence>MSITGSELTDLLRLAGIDEAIIAGVKPDVPLLLQGLDSVDFPTFIVAVEDRFAVSISEDAAWQLRSLDDFAELINRAPRGK</sequence>
<gene>
    <name evidence="2" type="ORF">GTA51_19685</name>
</gene>
<feature type="domain" description="Carrier" evidence="1">
    <location>
        <begin position="15"/>
        <end position="74"/>
    </location>
</feature>
<evidence type="ECO:0000313" key="2">
    <source>
        <dbReference type="EMBL" id="MYL85320.1"/>
    </source>
</evidence>
<proteinExistence type="predicted"/>
<protein>
    <submittedName>
        <fullName evidence="2">Acyl carrier protein</fullName>
    </submittedName>
</protein>
<dbReference type="Gene3D" id="1.10.1200.10">
    <property type="entry name" value="ACP-like"/>
    <property type="match status" value="1"/>
</dbReference>
<name>A0A7C9IW14_9BACT</name>
<dbReference type="OrthoDB" id="5461029at2"/>
<keyword evidence="3" id="KW-1185">Reference proteome</keyword>
<evidence type="ECO:0000313" key="3">
    <source>
        <dbReference type="Proteomes" id="UP000482487"/>
    </source>
</evidence>
<dbReference type="EMBL" id="WVUD01000077">
    <property type="protein sequence ID" value="MYL85320.1"/>
    <property type="molecule type" value="Genomic_DNA"/>
</dbReference>
<dbReference type="SUPFAM" id="SSF47336">
    <property type="entry name" value="ACP-like"/>
    <property type="match status" value="1"/>
</dbReference>
<evidence type="ECO:0000259" key="1">
    <source>
        <dbReference type="Pfam" id="PF00550"/>
    </source>
</evidence>
<dbReference type="Proteomes" id="UP000482487">
    <property type="component" value="Unassembled WGS sequence"/>
</dbReference>